<dbReference type="Proteomes" id="UP000195412">
    <property type="component" value="Chromosome I"/>
</dbReference>
<sequence length="137" mass="15045">MALGIAALLLGLVTGWSPNILTPLKTDSSELYTALATIEQPGRFTLAALQAESLTLVDHQAKTGATHEKQVTLSVDSRGTLKLTNARNQGYLPLLRHVVALKFTKTRTAKLVRLKIKREGQKWQNTLLDLRGPAKDF</sequence>
<dbReference type="AlphaFoldDB" id="A0A1Y6K0G4"/>
<gene>
    <name evidence="1" type="ORF">LZ3411_1533</name>
</gene>
<name>A0A1Y6K0G4_9LACO</name>
<dbReference type="KEGG" id="lzy:LZ3411_1533"/>
<evidence type="ECO:0000313" key="2">
    <source>
        <dbReference type="Proteomes" id="UP000195412"/>
    </source>
</evidence>
<organism evidence="1 2">
    <name type="scientific">Levilactobacillus zymae</name>
    <dbReference type="NCBI Taxonomy" id="267363"/>
    <lineage>
        <taxon>Bacteria</taxon>
        <taxon>Bacillati</taxon>
        <taxon>Bacillota</taxon>
        <taxon>Bacilli</taxon>
        <taxon>Lactobacillales</taxon>
        <taxon>Lactobacillaceae</taxon>
        <taxon>Levilactobacillus</taxon>
    </lineage>
</organism>
<reference evidence="2" key="1">
    <citation type="submission" date="2017-05" db="EMBL/GenBank/DDBJ databases">
        <authorList>
            <person name="Papadimitriou K."/>
        </authorList>
    </citation>
    <scope>NUCLEOTIDE SEQUENCE [LARGE SCALE GENOMIC DNA]</scope>
    <source>
        <strain evidence="2">ACA-DC 3411</strain>
    </source>
</reference>
<proteinExistence type="predicted"/>
<evidence type="ECO:0000313" key="1">
    <source>
        <dbReference type="EMBL" id="SMS14583.1"/>
    </source>
</evidence>
<accession>A0A1Y6K0G4</accession>
<protein>
    <submittedName>
        <fullName evidence="1">Late competence protein ComGF, access of DNA to ComEA, FIG012620</fullName>
    </submittedName>
</protein>
<dbReference type="EMBL" id="LT854705">
    <property type="protein sequence ID" value="SMS14583.1"/>
    <property type="molecule type" value="Genomic_DNA"/>
</dbReference>